<gene>
    <name evidence="1" type="ORF">EV192_12063</name>
</gene>
<reference evidence="1 2" key="1">
    <citation type="submission" date="2019-03" db="EMBL/GenBank/DDBJ databases">
        <title>Genomic Encyclopedia of Type Strains, Phase IV (KMG-IV): sequencing the most valuable type-strain genomes for metagenomic binning, comparative biology and taxonomic classification.</title>
        <authorList>
            <person name="Goeker M."/>
        </authorList>
    </citation>
    <scope>NUCLEOTIDE SEQUENCE [LARGE SCALE GENOMIC DNA]</scope>
    <source>
        <strain evidence="1 2">DSM 45934</strain>
    </source>
</reference>
<keyword evidence="2" id="KW-1185">Reference proteome</keyword>
<organism evidence="1 2">
    <name type="scientific">Actinocrispum wychmicini</name>
    <dbReference type="NCBI Taxonomy" id="1213861"/>
    <lineage>
        <taxon>Bacteria</taxon>
        <taxon>Bacillati</taxon>
        <taxon>Actinomycetota</taxon>
        <taxon>Actinomycetes</taxon>
        <taxon>Pseudonocardiales</taxon>
        <taxon>Pseudonocardiaceae</taxon>
        <taxon>Actinocrispum</taxon>
    </lineage>
</organism>
<accession>A0A4R2IMD0</accession>
<name>A0A4R2IMD0_9PSEU</name>
<proteinExistence type="predicted"/>
<sequence length="129" mass="14256">MERVECVIASLVTYRSWVGCCPPRPVEDPGKVALLRRQMDERGWNGPPVVMAGDRALTGTHRLAAVAGSRLTVIPVVDAHALGACWIPQWREVLPPISQWCEIGHRLGDLLPPEVVSYVGLDLHLPSYR</sequence>
<dbReference type="AlphaFoldDB" id="A0A4R2IMD0"/>
<comment type="caution">
    <text evidence="1">The sequence shown here is derived from an EMBL/GenBank/DDBJ whole genome shotgun (WGS) entry which is preliminary data.</text>
</comment>
<evidence type="ECO:0000313" key="2">
    <source>
        <dbReference type="Proteomes" id="UP000295680"/>
    </source>
</evidence>
<dbReference type="EMBL" id="SLWS01000020">
    <property type="protein sequence ID" value="TCO45877.1"/>
    <property type="molecule type" value="Genomic_DNA"/>
</dbReference>
<evidence type="ECO:0000313" key="1">
    <source>
        <dbReference type="EMBL" id="TCO45877.1"/>
    </source>
</evidence>
<dbReference type="Proteomes" id="UP000295680">
    <property type="component" value="Unassembled WGS sequence"/>
</dbReference>
<protein>
    <submittedName>
        <fullName evidence="1">ParB-like nuclease family protein</fullName>
    </submittedName>
</protein>